<evidence type="ECO:0000256" key="1">
    <source>
        <dbReference type="SAM" id="MobiDB-lite"/>
    </source>
</evidence>
<proteinExistence type="predicted"/>
<reference evidence="2" key="2">
    <citation type="submission" date="2023-05" db="EMBL/GenBank/DDBJ databases">
        <authorList>
            <person name="Schelkunov M.I."/>
        </authorList>
    </citation>
    <scope>NUCLEOTIDE SEQUENCE</scope>
    <source>
        <strain evidence="2">Hsosn_3</strain>
        <tissue evidence="2">Leaf</tissue>
    </source>
</reference>
<dbReference type="GO" id="GO:0016874">
    <property type="term" value="F:ligase activity"/>
    <property type="evidence" value="ECO:0007669"/>
    <property type="project" value="UniProtKB-KW"/>
</dbReference>
<keyword evidence="3" id="KW-1185">Reference proteome</keyword>
<dbReference type="PANTHER" id="PTHR37242">
    <property type="entry name" value="OS09G0569450 PROTEIN"/>
    <property type="match status" value="1"/>
</dbReference>
<reference evidence="2" key="1">
    <citation type="submission" date="2023-02" db="EMBL/GenBank/DDBJ databases">
        <title>Genome of toxic invasive species Heracleum sosnowskyi carries increased number of genes despite the absence of recent whole-genome duplications.</title>
        <authorList>
            <person name="Schelkunov M."/>
            <person name="Shtratnikova V."/>
            <person name="Makarenko M."/>
            <person name="Klepikova A."/>
            <person name="Omelchenko D."/>
            <person name="Novikova G."/>
            <person name="Obukhova E."/>
            <person name="Bogdanov V."/>
            <person name="Penin A."/>
            <person name="Logacheva M."/>
        </authorList>
    </citation>
    <scope>NUCLEOTIDE SEQUENCE</scope>
    <source>
        <strain evidence="2">Hsosn_3</strain>
        <tissue evidence="2">Leaf</tissue>
    </source>
</reference>
<evidence type="ECO:0000313" key="2">
    <source>
        <dbReference type="EMBL" id="KAK1378413.1"/>
    </source>
</evidence>
<name>A0AAD8I468_9APIA</name>
<keyword evidence="2" id="KW-0436">Ligase</keyword>
<comment type="caution">
    <text evidence="2">The sequence shown here is derived from an EMBL/GenBank/DDBJ whole genome shotgun (WGS) entry which is preliminary data.</text>
</comment>
<protein>
    <submittedName>
        <fullName evidence="2">DNA ligase</fullName>
    </submittedName>
</protein>
<organism evidence="2 3">
    <name type="scientific">Heracleum sosnowskyi</name>
    <dbReference type="NCBI Taxonomy" id="360622"/>
    <lineage>
        <taxon>Eukaryota</taxon>
        <taxon>Viridiplantae</taxon>
        <taxon>Streptophyta</taxon>
        <taxon>Embryophyta</taxon>
        <taxon>Tracheophyta</taxon>
        <taxon>Spermatophyta</taxon>
        <taxon>Magnoliopsida</taxon>
        <taxon>eudicotyledons</taxon>
        <taxon>Gunneridae</taxon>
        <taxon>Pentapetalae</taxon>
        <taxon>asterids</taxon>
        <taxon>campanulids</taxon>
        <taxon>Apiales</taxon>
        <taxon>Apiaceae</taxon>
        <taxon>Apioideae</taxon>
        <taxon>apioid superclade</taxon>
        <taxon>Tordylieae</taxon>
        <taxon>Tordyliinae</taxon>
        <taxon>Heracleum</taxon>
    </lineage>
</organism>
<feature type="region of interest" description="Disordered" evidence="1">
    <location>
        <begin position="1"/>
        <end position="43"/>
    </location>
</feature>
<dbReference type="PANTHER" id="PTHR37242:SF1">
    <property type="entry name" value="OS09G0569450 PROTEIN"/>
    <property type="match status" value="1"/>
</dbReference>
<evidence type="ECO:0000313" key="3">
    <source>
        <dbReference type="Proteomes" id="UP001237642"/>
    </source>
</evidence>
<gene>
    <name evidence="2" type="ORF">POM88_025157</name>
</gene>
<feature type="compositionally biased region" description="Pro residues" evidence="1">
    <location>
        <begin position="7"/>
        <end position="40"/>
    </location>
</feature>
<sequence length="141" mass="15386">MGELQDEPPPPTSTSPPPATATSPPPASVEPPPPPPPPRFDPSRMIGIIRRKALIKDLAAAYHAECLTYCQELLELQRKCEESFIDTSIHSTRLPVYGGDAALKMSNRSSNMFFFMAIHTALSISLPHVHSIIAKVVELVC</sequence>
<dbReference type="EMBL" id="JAUIZM010000006">
    <property type="protein sequence ID" value="KAK1378413.1"/>
    <property type="molecule type" value="Genomic_DNA"/>
</dbReference>
<accession>A0AAD8I468</accession>
<dbReference type="AlphaFoldDB" id="A0AAD8I468"/>
<dbReference type="Proteomes" id="UP001237642">
    <property type="component" value="Unassembled WGS sequence"/>
</dbReference>